<dbReference type="Pfam" id="PF11625">
    <property type="entry name" value="DUF3253"/>
    <property type="match status" value="1"/>
</dbReference>
<dbReference type="InterPro" id="IPR036388">
    <property type="entry name" value="WH-like_DNA-bd_sf"/>
</dbReference>
<dbReference type="SUPFAM" id="SSF46785">
    <property type="entry name" value="Winged helix' DNA-binding domain"/>
    <property type="match status" value="1"/>
</dbReference>
<dbReference type="Proteomes" id="UP001519654">
    <property type="component" value="Unassembled WGS sequence"/>
</dbReference>
<dbReference type="InterPro" id="IPR021660">
    <property type="entry name" value="DUF3253"/>
</dbReference>
<dbReference type="Gene3D" id="1.10.10.10">
    <property type="entry name" value="Winged helix-like DNA-binding domain superfamily/Winged helix DNA-binding domain"/>
    <property type="match status" value="1"/>
</dbReference>
<gene>
    <name evidence="1" type="ORF">KOI35_26540</name>
</gene>
<sequence>MPARSSPIRPGGRDSVDAKTCASCGRRIEWRKAWADDWEQVRWCSQACRRRGFREADRRLEERILAAAERTRRLPLATVDGDREDVRRAARRLAAAGQVRWTQKGHPVDPSTARGDVEIATI</sequence>
<organism evidence="1 2">
    <name type="scientific">Paractinoplanes bogorensis</name>
    <dbReference type="NCBI Taxonomy" id="1610840"/>
    <lineage>
        <taxon>Bacteria</taxon>
        <taxon>Bacillati</taxon>
        <taxon>Actinomycetota</taxon>
        <taxon>Actinomycetes</taxon>
        <taxon>Micromonosporales</taxon>
        <taxon>Micromonosporaceae</taxon>
        <taxon>Paractinoplanes</taxon>
    </lineage>
</organism>
<dbReference type="EMBL" id="JAHKKG010000008">
    <property type="protein sequence ID" value="MBU2667071.1"/>
    <property type="molecule type" value="Genomic_DNA"/>
</dbReference>
<evidence type="ECO:0000313" key="2">
    <source>
        <dbReference type="Proteomes" id="UP001519654"/>
    </source>
</evidence>
<accession>A0ABS5YVH1</accession>
<dbReference type="InterPro" id="IPR036390">
    <property type="entry name" value="WH_DNA-bd_sf"/>
</dbReference>
<dbReference type="Pfam" id="PF10013">
    <property type="entry name" value="DUF2256"/>
    <property type="match status" value="1"/>
</dbReference>
<proteinExistence type="predicted"/>
<reference evidence="1 2" key="1">
    <citation type="submission" date="2021-06" db="EMBL/GenBank/DDBJ databases">
        <title>Actinoplanes lichenicola sp. nov., and Actinoplanes ovalisporus sp. nov., isolated from lichen in Thailand.</title>
        <authorList>
            <person name="Saeng-In P."/>
            <person name="Kanchanasin P."/>
            <person name="Yuki M."/>
            <person name="Kudo T."/>
            <person name="Ohkuma M."/>
            <person name="Phongsopitanun W."/>
            <person name="Tanasupawat S."/>
        </authorList>
    </citation>
    <scope>NUCLEOTIDE SEQUENCE [LARGE SCALE GENOMIC DNA]</scope>
    <source>
        <strain evidence="1 2">NBRC 110975</strain>
    </source>
</reference>
<keyword evidence="2" id="KW-1185">Reference proteome</keyword>
<name>A0ABS5YVH1_9ACTN</name>
<protein>
    <submittedName>
        <fullName evidence="1">DUF2256 domain-containing protein</fullName>
    </submittedName>
</protein>
<comment type="caution">
    <text evidence="1">The sequence shown here is derived from an EMBL/GenBank/DDBJ whole genome shotgun (WGS) entry which is preliminary data.</text>
</comment>
<dbReference type="InterPro" id="IPR017136">
    <property type="entry name" value="UCP037205"/>
</dbReference>
<evidence type="ECO:0000313" key="1">
    <source>
        <dbReference type="EMBL" id="MBU2667071.1"/>
    </source>
</evidence>